<proteinExistence type="predicted"/>
<evidence type="ECO:0000313" key="1">
    <source>
        <dbReference type="EMBL" id="MDT8759097.1"/>
    </source>
</evidence>
<accession>A0ABU3N3Q8</accession>
<name>A0ABU3N3Q8_9SPHN</name>
<protein>
    <submittedName>
        <fullName evidence="1">Uncharacterized protein</fullName>
    </submittedName>
</protein>
<organism evidence="1">
    <name type="scientific">Sphingomonas psychrotolerans</name>
    <dbReference type="NCBI Taxonomy" id="1327635"/>
    <lineage>
        <taxon>Bacteria</taxon>
        <taxon>Pseudomonadati</taxon>
        <taxon>Pseudomonadota</taxon>
        <taxon>Alphaproteobacteria</taxon>
        <taxon>Sphingomonadales</taxon>
        <taxon>Sphingomonadaceae</taxon>
        <taxon>Sphingomonas</taxon>
    </lineage>
</organism>
<reference evidence="1" key="1">
    <citation type="submission" date="2022-04" db="EMBL/GenBank/DDBJ databases">
        <title>Tomato heritable bacteria conferring resistance against bacterial wilt.</title>
        <authorList>
            <person name="Yin J."/>
        </authorList>
    </citation>
    <scope>NUCLEOTIDE SEQUENCE</scope>
    <source>
        <strain evidence="1">Cra20</strain>
    </source>
</reference>
<dbReference type="EMBL" id="JALMLT010000002">
    <property type="protein sequence ID" value="MDT8759097.1"/>
    <property type="molecule type" value="Genomic_DNA"/>
</dbReference>
<comment type="caution">
    <text evidence="1">The sequence shown here is derived from an EMBL/GenBank/DDBJ whole genome shotgun (WGS) entry which is preliminary data.</text>
</comment>
<gene>
    <name evidence="1" type="ORF">MZO42_10340</name>
</gene>
<sequence length="127" mass="14959">MGALETHREYIQLCIQHPELGCSILMLQDLGRDSFANILTDGRSVESERALWFASYVLHTMEQLFEATQGRFRRDAHWRATIWSQLDYHRGLLEEVWPQWRRHYGTRFGKMIDKLLDSPPDEPEPGT</sequence>